<proteinExistence type="predicted"/>
<dbReference type="Proteomes" id="UP000660708">
    <property type="component" value="Unassembled WGS sequence"/>
</dbReference>
<name>A0A8I0MV95_9GAMM</name>
<accession>A0A8I0MV95</accession>
<keyword evidence="2" id="KW-1185">Reference proteome</keyword>
<protein>
    <submittedName>
        <fullName evidence="1">Uncharacterized protein</fullName>
    </submittedName>
</protein>
<reference evidence="1 2" key="1">
    <citation type="submission" date="2015-06" db="EMBL/GenBank/DDBJ databases">
        <title>Genome sequence of Pseudoalteromonas peptidolytica.</title>
        <authorList>
            <person name="Xie B.-B."/>
            <person name="Rong J.-C."/>
            <person name="Qin Q.-L."/>
            <person name="Zhang Y.-Z."/>
        </authorList>
    </citation>
    <scope>NUCLEOTIDE SEQUENCE [LARGE SCALE GENOMIC DNA]</scope>
    <source>
        <strain evidence="1 2">F12-50-A1</strain>
    </source>
</reference>
<gene>
    <name evidence="1" type="ORF">PPEP_a3728</name>
</gene>
<evidence type="ECO:0000313" key="1">
    <source>
        <dbReference type="EMBL" id="MBE0346490.1"/>
    </source>
</evidence>
<sequence>MKHNLSRKKLLNGYYHTQKQIDGWKTIKNVTNYKFLWPWIEKVQS</sequence>
<dbReference type="AlphaFoldDB" id="A0A8I0MV95"/>
<dbReference type="EMBL" id="AQHF01000021">
    <property type="protein sequence ID" value="MBE0346490.1"/>
    <property type="molecule type" value="Genomic_DNA"/>
</dbReference>
<comment type="caution">
    <text evidence="1">The sequence shown here is derived from an EMBL/GenBank/DDBJ whole genome shotgun (WGS) entry which is preliminary data.</text>
</comment>
<evidence type="ECO:0000313" key="2">
    <source>
        <dbReference type="Proteomes" id="UP000660708"/>
    </source>
</evidence>
<organism evidence="1 2">
    <name type="scientific">Pseudoalteromonas peptidolytica F12-50-A1</name>
    <dbReference type="NCBI Taxonomy" id="1315280"/>
    <lineage>
        <taxon>Bacteria</taxon>
        <taxon>Pseudomonadati</taxon>
        <taxon>Pseudomonadota</taxon>
        <taxon>Gammaproteobacteria</taxon>
        <taxon>Alteromonadales</taxon>
        <taxon>Pseudoalteromonadaceae</taxon>
        <taxon>Pseudoalteromonas</taxon>
    </lineage>
</organism>